<feature type="compositionally biased region" description="Basic and acidic residues" evidence="1">
    <location>
        <begin position="554"/>
        <end position="568"/>
    </location>
</feature>
<dbReference type="Proteomes" id="UP001189429">
    <property type="component" value="Unassembled WGS sequence"/>
</dbReference>
<accession>A0ABN9T974</accession>
<evidence type="ECO:0000313" key="3">
    <source>
        <dbReference type="Proteomes" id="UP001189429"/>
    </source>
</evidence>
<protein>
    <submittedName>
        <fullName evidence="2">Uncharacterized protein</fullName>
    </submittedName>
</protein>
<feature type="region of interest" description="Disordered" evidence="1">
    <location>
        <begin position="607"/>
        <end position="627"/>
    </location>
</feature>
<feature type="non-terminal residue" evidence="2">
    <location>
        <position position="1529"/>
    </location>
</feature>
<dbReference type="InterPro" id="IPR011010">
    <property type="entry name" value="DNA_brk_join_enz"/>
</dbReference>
<evidence type="ECO:0000256" key="1">
    <source>
        <dbReference type="SAM" id="MobiDB-lite"/>
    </source>
</evidence>
<dbReference type="EMBL" id="CAUYUJ010014476">
    <property type="protein sequence ID" value="CAK0841695.1"/>
    <property type="molecule type" value="Genomic_DNA"/>
</dbReference>
<feature type="compositionally biased region" description="Low complexity" evidence="1">
    <location>
        <begin position="614"/>
        <end position="624"/>
    </location>
</feature>
<organism evidence="2 3">
    <name type="scientific">Prorocentrum cordatum</name>
    <dbReference type="NCBI Taxonomy" id="2364126"/>
    <lineage>
        <taxon>Eukaryota</taxon>
        <taxon>Sar</taxon>
        <taxon>Alveolata</taxon>
        <taxon>Dinophyceae</taxon>
        <taxon>Prorocentrales</taxon>
        <taxon>Prorocentraceae</taxon>
        <taxon>Prorocentrum</taxon>
    </lineage>
</organism>
<reference evidence="2" key="1">
    <citation type="submission" date="2023-10" db="EMBL/GenBank/DDBJ databases">
        <authorList>
            <person name="Chen Y."/>
            <person name="Shah S."/>
            <person name="Dougan E. K."/>
            <person name="Thang M."/>
            <person name="Chan C."/>
        </authorList>
    </citation>
    <scope>NUCLEOTIDE SEQUENCE [LARGE SCALE GENOMIC DNA]</scope>
</reference>
<dbReference type="SUPFAM" id="SSF56349">
    <property type="entry name" value="DNA breaking-rejoining enzymes"/>
    <property type="match status" value="1"/>
</dbReference>
<gene>
    <name evidence="2" type="ORF">PCOR1329_LOCUS36837</name>
</gene>
<evidence type="ECO:0000313" key="2">
    <source>
        <dbReference type="EMBL" id="CAK0841695.1"/>
    </source>
</evidence>
<name>A0ABN9T974_9DINO</name>
<feature type="region of interest" description="Disordered" evidence="1">
    <location>
        <begin position="1450"/>
        <end position="1479"/>
    </location>
</feature>
<comment type="caution">
    <text evidence="2">The sequence shown here is derived from an EMBL/GenBank/DDBJ whole genome shotgun (WGS) entry which is preliminary data.</text>
</comment>
<sequence length="1529" mass="166290">MKAAACALVLNDVPVSAYGLRHGDASYDLLAKRRAPLGVRQRGGWASDRDFKWNAMQIRSLTELLRVGLLATSFGQVADAALPRILLQSAPRPELGLTCPMLELFAGTGRLSAALRCFVGGFAVESPAWATGVFMVYHPLEGLRLGAAVDLGKKQLRFAFGLIALARSRGAPVYLENPGCPRVWSAPALKALLGAHDAASFDLDTRAFGEGGSAILGERRVVEAGVCCGVLGVVAGVAATGLVARQGVSQSVPGLLATLTADGDHYAEETRSDDAAEVRWSGVQGATPAGVDARQVYRFRAMPSDAGLEQLKRDGALLAARLHQLQRPPPQPGRVERREWSAAAPAAWLATEDFRGLRRGERLPDPLPPNAEVHGDVALAPVQGGWVAARLMPAAEIDAFVIDDHRALPAKFSQEGARRRPFTETVDLQVADEPEGGLMLDGLPSCLRVLRSWRDAGLAPVTHHSNWLRARRIPDGDRSIHGHEVLCRALESMISVDQLNAPALQSAELVCRRLQVIEDAHAASPSAPDYSAADEHMKHVAANLRDKAAVLKETRKAKEEQKLRREPKGAATGDPAKDGVSMTAPPPAEELSSPLAAAADRQRDLFPLPLIQPTQPTSGSVSSSTRRRLAHRRRSEQLANEAIAGLNALHPPCEQRGQTTAAHRLAAATVLHHVRSAPMTTTTFSRRGAAKELLATSPSYTGNEAPSPVVQHVRSRVDIPEVDAAAPAVETVLGPIGMDYVLDSESKMMLTPDEWPRNLDSEPPVTPYMDVVLKSDAGAYHLFISDLDLATPFFVAKKSGAQRLVWDARAPNRRFRAPPPLSMGASAAYGRLHLPGDRDDANYFYALGLPTEIGLYFSLPPVSRAALSQWGVEAVDAPDSPSGGWVWRFLRVVPMGWSWAIWLGQRANAHICCLASGLWISRVLTDHGPVPPLDGGEPFLLPYCDNINVIGTDPDRGNLQLNAICAEWRRHGVLTHEAVEATDTFTSLGRFVDGGPHSGQLDVFSDVSTAEAPKIPDEDLQRDPRELNPDFIEVPAEALQDYDWKEVVSARFHVKEPITIVEGRAASMTSRHVFRSQAAFGHLHLKFGDHIGRPAASSRLARKDFLKGRPLVGATRAERSAKRQGSSGPFRILDESDRGFLEWNAVAPQTQAYYEEALTEFRRFASSRGLALATAADADLALTNYADYAWSIGLERADLLKTHAAFISECPDFSRKGSFRLPRFSRALQGWKRLDPGQTRPPIPWQVAALLAKTAACDRGFPKVGLMIVVMFWAYLRPSEALGLREQDVFLPSGSCKHYGCNPHPSVRGESSKMGLADESSLLDSVEVPWLGPLVARCLTRNPTAMLFRTDAQELGRLWGPALAFARIGRHYAPYQLRHGGPSHDRLCRRRSLAETKDRGRWASDNMMKRHEAHALVQQELTEPEGSARRVADAAPSQLERALTLALSWQPAPRAPPRKLQAARRASEGAERSRGRRLASSRAKPFLELMRGSARLASTVAAAGWASQAADLSDLGVIARLERSILDTE</sequence>
<proteinExistence type="predicted"/>
<feature type="region of interest" description="Disordered" evidence="1">
    <location>
        <begin position="554"/>
        <end position="594"/>
    </location>
</feature>
<keyword evidence="3" id="KW-1185">Reference proteome</keyword>